<evidence type="ECO:0000256" key="5">
    <source>
        <dbReference type="PROSITE-ProRule" id="PRU00560"/>
    </source>
</evidence>
<dbReference type="AlphaFoldDB" id="A0A239DY81"/>
<keyword evidence="3 5" id="KW-0347">Helicase</keyword>
<dbReference type="SUPFAM" id="SSF52540">
    <property type="entry name" value="P-loop containing nucleoside triphosphate hydrolases"/>
    <property type="match status" value="1"/>
</dbReference>
<dbReference type="Gene3D" id="3.40.50.300">
    <property type="entry name" value="P-loop containing nucleotide triphosphate hydrolases"/>
    <property type="match status" value="2"/>
</dbReference>
<keyword evidence="8" id="KW-1185">Reference proteome</keyword>
<dbReference type="OrthoDB" id="9765670at2"/>
<evidence type="ECO:0000313" key="7">
    <source>
        <dbReference type="EMBL" id="SNS36604.1"/>
    </source>
</evidence>
<dbReference type="GO" id="GO:0005524">
    <property type="term" value="F:ATP binding"/>
    <property type="evidence" value="ECO:0007669"/>
    <property type="project" value="UniProtKB-UniRule"/>
</dbReference>
<feature type="binding site" evidence="5">
    <location>
        <begin position="30"/>
        <end position="37"/>
    </location>
    <ligand>
        <name>ATP</name>
        <dbReference type="ChEBI" id="CHEBI:30616"/>
    </ligand>
</feature>
<dbReference type="InterPro" id="IPR014016">
    <property type="entry name" value="UvrD-like_ATP-bd"/>
</dbReference>
<proteinExistence type="predicted"/>
<evidence type="ECO:0000313" key="8">
    <source>
        <dbReference type="Proteomes" id="UP000198432"/>
    </source>
</evidence>
<dbReference type="GO" id="GO:0000725">
    <property type="term" value="P:recombinational repair"/>
    <property type="evidence" value="ECO:0007669"/>
    <property type="project" value="TreeGrafter"/>
</dbReference>
<dbReference type="RefSeq" id="WP_089318669.1">
    <property type="nucleotide sequence ID" value="NZ_FZOQ01000005.1"/>
</dbReference>
<dbReference type="Pfam" id="PF13245">
    <property type="entry name" value="AAA_19"/>
    <property type="match status" value="1"/>
</dbReference>
<dbReference type="EMBL" id="FZOQ01000005">
    <property type="protein sequence ID" value="SNS36604.1"/>
    <property type="molecule type" value="Genomic_DNA"/>
</dbReference>
<gene>
    <name evidence="7" type="ORF">SAMN06296052_105153</name>
</gene>
<evidence type="ECO:0000256" key="3">
    <source>
        <dbReference type="ARBA" id="ARBA00022806"/>
    </source>
</evidence>
<evidence type="ECO:0000256" key="2">
    <source>
        <dbReference type="ARBA" id="ARBA00022801"/>
    </source>
</evidence>
<feature type="domain" description="UvrD-like helicase ATP-binding" evidence="6">
    <location>
        <begin position="9"/>
        <end position="246"/>
    </location>
</feature>
<sequence length="642" mass="73887">MVKEGLLALEPEVQEIFQCIDNNRNFLLSGGAGSGKTFSLVHVIRQVIIEHPTAKVACMTYTNAAVKEIEERVNHQNLSVSTIHDFLWDNIKHFQKELKSAIITLANDVEAKISIDEERAIPTDYFDNLEKGIQYKEYLKLKEGIISHDELLIISHFLFENHPKLSSIVKDKFQFIFIDEYQDTSKLVVAIFLDHFKKSQKINLIGFFGDAMQSIYDDGIGNLDEYKGNTAGMVCEIKKTQNRRSPLKIIELANRLRTDGIVQEPSTDEGAPNMLAGQVKEGNILFIHSRNGDVAAAKQYLTLNHNWIFSNAKETKELNLTHNLIADKVGFRTLMDIYDGDPVVGLKNDILNKIKNSNKKSLPKIVINENDSFDTIVDEFQLRNRQRQLKKEVLLQDDKNAKLYNQLKNKPFSEVRKIYLSKDALVDDKKQNEEGDSKKGSKRDSLIKHLFKIQNNIVLYKTGRYNEFLRVTDYRYKINQVADKRTLKNNIESLVNVGNKTIEEVINNAHEKGICLIDDKLERFIVKNEYLYNRVKEVQFDEFQKLYDYLEGKTPFSTQHKTKGTEFNNVLVVLDNGGWNNYNFENLFLNKGTESVLKRTQKIFYVCCTRAKENLAVFYHNPSKQVIASATEWFGAKNVVTI</sequence>
<evidence type="ECO:0000256" key="4">
    <source>
        <dbReference type="ARBA" id="ARBA00022840"/>
    </source>
</evidence>
<evidence type="ECO:0000256" key="1">
    <source>
        <dbReference type="ARBA" id="ARBA00022741"/>
    </source>
</evidence>
<keyword evidence="2 5" id="KW-0378">Hydrolase</keyword>
<dbReference type="GO" id="GO:0043138">
    <property type="term" value="F:3'-5' DNA helicase activity"/>
    <property type="evidence" value="ECO:0007669"/>
    <property type="project" value="TreeGrafter"/>
</dbReference>
<dbReference type="GO" id="GO:0003677">
    <property type="term" value="F:DNA binding"/>
    <property type="evidence" value="ECO:0007669"/>
    <property type="project" value="InterPro"/>
</dbReference>
<accession>A0A239DY81</accession>
<dbReference type="PANTHER" id="PTHR11070">
    <property type="entry name" value="UVRD / RECB / PCRA DNA HELICASE FAMILY MEMBER"/>
    <property type="match status" value="1"/>
</dbReference>
<dbReference type="GO" id="GO:0016787">
    <property type="term" value="F:hydrolase activity"/>
    <property type="evidence" value="ECO:0007669"/>
    <property type="project" value="UniProtKB-UniRule"/>
</dbReference>
<dbReference type="Proteomes" id="UP000198432">
    <property type="component" value="Unassembled WGS sequence"/>
</dbReference>
<dbReference type="PANTHER" id="PTHR11070:SF3">
    <property type="entry name" value="DNA 3'-5' HELICASE"/>
    <property type="match status" value="1"/>
</dbReference>
<protein>
    <submittedName>
        <fullName evidence="7">DNA helicase-2 / ATP-dependent DNA helicase PcrA</fullName>
    </submittedName>
</protein>
<reference evidence="8" key="1">
    <citation type="submission" date="2017-06" db="EMBL/GenBank/DDBJ databases">
        <authorList>
            <person name="Varghese N."/>
            <person name="Submissions S."/>
        </authorList>
    </citation>
    <scope>NUCLEOTIDE SEQUENCE [LARGE SCALE GENOMIC DNA]</scope>
    <source>
        <strain evidence="8">NKM1</strain>
    </source>
</reference>
<dbReference type="PROSITE" id="PS51198">
    <property type="entry name" value="UVRD_HELICASE_ATP_BIND"/>
    <property type="match status" value="1"/>
</dbReference>
<organism evidence="7 8">
    <name type="scientific">Pontibacter ummariensis</name>
    <dbReference type="NCBI Taxonomy" id="1610492"/>
    <lineage>
        <taxon>Bacteria</taxon>
        <taxon>Pseudomonadati</taxon>
        <taxon>Bacteroidota</taxon>
        <taxon>Cytophagia</taxon>
        <taxon>Cytophagales</taxon>
        <taxon>Hymenobacteraceae</taxon>
        <taxon>Pontibacter</taxon>
    </lineage>
</organism>
<name>A0A239DY81_9BACT</name>
<evidence type="ECO:0000259" key="6">
    <source>
        <dbReference type="PROSITE" id="PS51198"/>
    </source>
</evidence>
<keyword evidence="1 5" id="KW-0547">Nucleotide-binding</keyword>
<dbReference type="InterPro" id="IPR027417">
    <property type="entry name" value="P-loop_NTPase"/>
</dbReference>
<dbReference type="GO" id="GO:0005829">
    <property type="term" value="C:cytosol"/>
    <property type="evidence" value="ECO:0007669"/>
    <property type="project" value="TreeGrafter"/>
</dbReference>
<dbReference type="InterPro" id="IPR000212">
    <property type="entry name" value="DNA_helicase_UvrD/REP"/>
</dbReference>
<keyword evidence="4 5" id="KW-0067">ATP-binding</keyword>